<dbReference type="OrthoDB" id="5394106at2759"/>
<feature type="region of interest" description="Disordered" evidence="10">
    <location>
        <begin position="174"/>
        <end position="465"/>
    </location>
</feature>
<evidence type="ECO:0000313" key="13">
    <source>
        <dbReference type="EMBL" id="KAG0652889.1"/>
    </source>
</evidence>
<keyword evidence="4" id="KW-0132">Cell division</keyword>
<keyword evidence="14" id="KW-1185">Reference proteome</keyword>
<dbReference type="AlphaFoldDB" id="A0A9P7B175"/>
<feature type="region of interest" description="Disordered" evidence="10">
    <location>
        <begin position="104"/>
        <end position="129"/>
    </location>
</feature>
<name>A0A9P7B175_9HELO</name>
<keyword evidence="8" id="KW-0137">Centromere</keyword>
<feature type="region of interest" description="Disordered" evidence="10">
    <location>
        <begin position="570"/>
        <end position="715"/>
    </location>
</feature>
<feature type="compositionally biased region" description="Polar residues" evidence="10">
    <location>
        <begin position="412"/>
        <end position="422"/>
    </location>
</feature>
<keyword evidence="3" id="KW-0158">Chromosome</keyword>
<dbReference type="GO" id="GO:0000779">
    <property type="term" value="C:condensed chromosome, centromeric region"/>
    <property type="evidence" value="ECO:0007669"/>
    <property type="project" value="UniProtKB-ARBA"/>
</dbReference>
<evidence type="ECO:0000256" key="4">
    <source>
        <dbReference type="ARBA" id="ARBA00022618"/>
    </source>
</evidence>
<feature type="compositionally biased region" description="Basic and acidic residues" evidence="10">
    <location>
        <begin position="571"/>
        <end position="581"/>
    </location>
</feature>
<keyword evidence="7" id="KW-0131">Cell cycle</keyword>
<evidence type="ECO:0000256" key="2">
    <source>
        <dbReference type="ARBA" id="ARBA00010845"/>
    </source>
</evidence>
<reference evidence="13" key="1">
    <citation type="submission" date="2019-07" db="EMBL/GenBank/DDBJ databases">
        <title>Hyphodiscus hymeniophilus genome sequencing and assembly.</title>
        <authorList>
            <person name="Kramer G."/>
            <person name="Nodwell J."/>
        </authorList>
    </citation>
    <scope>NUCLEOTIDE SEQUENCE</scope>
    <source>
        <strain evidence="13">ATCC 34498</strain>
    </source>
</reference>
<organism evidence="13 14">
    <name type="scientific">Hyphodiscus hymeniophilus</name>
    <dbReference type="NCBI Taxonomy" id="353542"/>
    <lineage>
        <taxon>Eukaryota</taxon>
        <taxon>Fungi</taxon>
        <taxon>Dikarya</taxon>
        <taxon>Ascomycota</taxon>
        <taxon>Pezizomycotina</taxon>
        <taxon>Leotiomycetes</taxon>
        <taxon>Helotiales</taxon>
        <taxon>Hyphodiscaceae</taxon>
        <taxon>Hyphodiscus</taxon>
    </lineage>
</organism>
<protein>
    <submittedName>
        <fullName evidence="13">Shugoshin</fullName>
    </submittedName>
</protein>
<gene>
    <name evidence="13" type="ORF">D0Z07_0170</name>
</gene>
<feature type="compositionally biased region" description="Basic and acidic residues" evidence="10">
    <location>
        <begin position="496"/>
        <end position="508"/>
    </location>
</feature>
<accession>A0A9P7B175</accession>
<evidence type="ECO:0000256" key="9">
    <source>
        <dbReference type="SAM" id="Coils"/>
    </source>
</evidence>
<dbReference type="GO" id="GO:0051301">
    <property type="term" value="P:cell division"/>
    <property type="evidence" value="ECO:0007669"/>
    <property type="project" value="UniProtKB-KW"/>
</dbReference>
<feature type="coiled-coil region" evidence="9">
    <location>
        <begin position="15"/>
        <end position="74"/>
    </location>
</feature>
<evidence type="ECO:0000256" key="8">
    <source>
        <dbReference type="ARBA" id="ARBA00023328"/>
    </source>
</evidence>
<feature type="compositionally biased region" description="Polar residues" evidence="10">
    <location>
        <begin position="687"/>
        <end position="698"/>
    </location>
</feature>
<evidence type="ECO:0000259" key="11">
    <source>
        <dbReference type="Pfam" id="PF07557"/>
    </source>
</evidence>
<feature type="compositionally biased region" description="Basic and acidic residues" evidence="10">
    <location>
        <begin position="194"/>
        <end position="210"/>
    </location>
</feature>
<evidence type="ECO:0000256" key="6">
    <source>
        <dbReference type="ARBA" id="ARBA00023054"/>
    </source>
</evidence>
<feature type="compositionally biased region" description="Basic and acidic residues" evidence="10">
    <location>
        <begin position="646"/>
        <end position="655"/>
    </location>
</feature>
<evidence type="ECO:0000259" key="12">
    <source>
        <dbReference type="Pfam" id="PF07558"/>
    </source>
</evidence>
<dbReference type="EMBL" id="VNKQ01000002">
    <property type="protein sequence ID" value="KAG0652889.1"/>
    <property type="molecule type" value="Genomic_DNA"/>
</dbReference>
<feature type="domain" description="Shugoshin N-terminal coiled-coil" evidence="12">
    <location>
        <begin position="18"/>
        <end position="62"/>
    </location>
</feature>
<dbReference type="GO" id="GO:0005634">
    <property type="term" value="C:nucleus"/>
    <property type="evidence" value="ECO:0007669"/>
    <property type="project" value="InterPro"/>
</dbReference>
<feature type="domain" description="Shugoshin C-terminal" evidence="11">
    <location>
        <begin position="440"/>
        <end position="462"/>
    </location>
</feature>
<feature type="compositionally biased region" description="Basic and acidic residues" evidence="10">
    <location>
        <begin position="675"/>
        <end position="684"/>
    </location>
</feature>
<comment type="caution">
    <text evidence="13">The sequence shown here is derived from an EMBL/GenBank/DDBJ whole genome shotgun (WGS) entry which is preliminary data.</text>
</comment>
<dbReference type="Proteomes" id="UP000785200">
    <property type="component" value="Unassembled WGS sequence"/>
</dbReference>
<evidence type="ECO:0000256" key="10">
    <source>
        <dbReference type="SAM" id="MobiDB-lite"/>
    </source>
</evidence>
<evidence type="ECO:0000256" key="3">
    <source>
        <dbReference type="ARBA" id="ARBA00022454"/>
    </source>
</evidence>
<keyword evidence="6 9" id="KW-0175">Coiled coil</keyword>
<dbReference type="Pfam" id="PF07558">
    <property type="entry name" value="Shugoshin_N"/>
    <property type="match status" value="1"/>
</dbReference>
<evidence type="ECO:0000256" key="1">
    <source>
        <dbReference type="ARBA" id="ARBA00004584"/>
    </source>
</evidence>
<feature type="compositionally biased region" description="Polar residues" evidence="10">
    <location>
        <begin position="118"/>
        <end position="129"/>
    </location>
</feature>
<proteinExistence type="inferred from homology"/>
<feature type="compositionally biased region" description="Polar residues" evidence="10">
    <location>
        <begin position="582"/>
        <end position="593"/>
    </location>
</feature>
<sequence>MARLNEPTSAPTESIESLKRKFMRQNRDIARANSTQSLRIRNLENETSRLLAENLGLREQILQLQNELENGKAQRIADHTCAIKSQLEAKLLEIGTLITGLGDGPVAKKSSRREGKITSPTKSPGQRNWKNMCTLSEAVEGQEGRLPPILENKSYPRRTLELQELAEMVTENALDTTDSPEIGPPPVSQFVDEDPVKIDLPTRPKRHEPEELSSLDPTLSVSIEQRRKRRDSSVSSDSRRSSNVDPGTKETATSLKTGAKRKLSVRDDEEQTSVAKPAVDNLDEFNFTRVTGEGRSKSMPQAERSGSKVARELAIARGVPKEKASASAAPSSRKVLAPKSVNNSPRKNSRPLTYDESKVMKGDAAKGGHVKDHQRDNRHDPVSIKPITADLHLQTIEVQPEPETPVGLDLFSPTSSQQSTARNETRDTPPPPDIGVDGQRPSRRARPAVSYAEPSLRDKMRRPTKELVDAVVPGTVPLRASTIKSEGHDSGSSVKIKSEHEANDEWKRMPVASSATVENSPLSGKVAGPESLSSSITTHRKRRESLLAENDIPRTGSVSAIAAILAGNRRVRSDGQERSLEQENIPSKSSTTHDIYDFKGSSPAPAEEDVGELAKEEKQVPRYSRRRSSMARDMPPVYDSESSDPEGSKKPDLSKSRRRQSTLGLRASSAGATLSKEKEAEKILKRASSTIDTSNSGSIVVGSDRVSARRRSMML</sequence>
<feature type="compositionally biased region" description="Basic and acidic residues" evidence="10">
    <location>
        <begin position="353"/>
        <end position="382"/>
    </location>
</feature>
<keyword evidence="5" id="KW-0159">Chromosome partition</keyword>
<feature type="compositionally biased region" description="Polar residues" evidence="10">
    <location>
        <begin position="513"/>
        <end position="522"/>
    </location>
</feature>
<feature type="region of interest" description="Disordered" evidence="10">
    <location>
        <begin position="482"/>
        <end position="554"/>
    </location>
</feature>
<comment type="subcellular location">
    <subcellularLocation>
        <location evidence="1">Chromosome</location>
        <location evidence="1">Centromere</location>
    </subcellularLocation>
</comment>
<evidence type="ECO:0000256" key="5">
    <source>
        <dbReference type="ARBA" id="ARBA00022829"/>
    </source>
</evidence>
<dbReference type="InterPro" id="IPR011516">
    <property type="entry name" value="Shugoshin_N"/>
</dbReference>
<dbReference type="InterPro" id="IPR011515">
    <property type="entry name" value="Shugoshin_C"/>
</dbReference>
<evidence type="ECO:0000256" key="7">
    <source>
        <dbReference type="ARBA" id="ARBA00023306"/>
    </source>
</evidence>
<dbReference type="Pfam" id="PF07557">
    <property type="entry name" value="Shugoshin_C"/>
    <property type="match status" value="1"/>
</dbReference>
<comment type="similarity">
    <text evidence="2">Belongs to the shugoshin family.</text>
</comment>
<evidence type="ECO:0000313" key="14">
    <source>
        <dbReference type="Proteomes" id="UP000785200"/>
    </source>
</evidence>
<feature type="compositionally biased region" description="Basic and acidic residues" evidence="10">
    <location>
        <begin position="455"/>
        <end position="465"/>
    </location>
</feature>
<dbReference type="GO" id="GO:0045132">
    <property type="term" value="P:meiotic chromosome segregation"/>
    <property type="evidence" value="ECO:0007669"/>
    <property type="project" value="InterPro"/>
</dbReference>